<dbReference type="EMBL" id="JASNQZ010000015">
    <property type="protein sequence ID" value="KAL0946055.1"/>
    <property type="molecule type" value="Genomic_DNA"/>
</dbReference>
<sequence length="1067" mass="119047">MDDPDAPDPFDDQASDDDQANEVSTVHMGDGSYHPPDMLCKHCLHSVTRRTLDDLGAALSEEVINRATTHQVCRECVTRLRNDQISDLQHAVGREIIEREYEASTEFDHPLVSNLLRLSLRIQKKRQRNEVSDTATNGCMNGISLKKVLTDGTPLEEVYRCEHGELLHESSYQQMINMLAEEDPLLYLGNPMSDLFHANQQPSPAKEQTRTDDTAASTSFVGYISIDPDPDAHCGQALTEPMHLGDATYHAHSMFCSNCLHSLSIDTLHEIRDALTGSPAPPQPIVCPECLQKLEESQISELHVAVWAELAERAYTKVLEGADPEKYSGLAELQCQEESCRRQGQSTGTYKQMIRCPLGEEKYRANYQTAMHNIAKDFPHLVTISMLPYIEEESAQPPPAILQMEWPMPLEDSSQSVNITTADETTQRTEANGYLDDAQSDLDEWPMHIGVPNHHTSKMVCGTCLPAKSTMTLYAILSEVTAEETRRRQSRPNRLCSHCLSATGNPQLIGLREYAQEEIQRRFKLKSGLLTDEPEPYQHQVKRERAYRQRQRQQRLDTPGICVDAEDLHRIGIYGPDTILDHSSRTTSRTKILRDQNTVSEAQVSQLKRAMTQWAGIQTETERRASQPEQATTQWETVQIETPNGLRSTNLCLIGLATRTEPEERDIAEQEPFQYRYPALRRVTEWPGDGTEISTTIGSDSQAAEDGSEVPGPPARPGTLTPAEQPLLQVDTPVVTHEQTSRQSPTMDLPNCLSPFRLPHAPPTSSSTIHVAPHLPAHQHLLICAACLEQLNDQGLEEIAKTAHRLLAVRHGGIRSWIPHATHGDDKEMGRFRAHGTSLHSQTSPTPAQIDENQPVLPQTIVTSHEPADTHSRTRHPAQAYESTLPNHFHDEPPHLAPPRPIHDDIFTTDSRYVPETPVVYRTEAAALALAQARARLQRIRPQVSSPPPTIASTSSSQTQLTASLLPPRRSTTHSSLFEAWRRQQGRAETPMSQRFVPESPPPSSSSLKPSHHADKPDVFSLILQHSTPYPLSISPDSSQKRPTIPTHCLSAYLDHQDAGIPPQNSS</sequence>
<evidence type="ECO:0008006" key="4">
    <source>
        <dbReference type="Google" id="ProtNLM"/>
    </source>
</evidence>
<protein>
    <recommendedName>
        <fullName evidence="4">RING-type domain-containing protein</fullName>
    </recommendedName>
</protein>
<name>A0ABR3IRW9_9AGAR</name>
<feature type="region of interest" description="Disordered" evidence="1">
    <location>
        <begin position="940"/>
        <end position="1022"/>
    </location>
</feature>
<evidence type="ECO:0000313" key="2">
    <source>
        <dbReference type="EMBL" id="KAL0946055.1"/>
    </source>
</evidence>
<organism evidence="2 3">
    <name type="scientific">Hohenbuehelia grisea</name>
    <dbReference type="NCBI Taxonomy" id="104357"/>
    <lineage>
        <taxon>Eukaryota</taxon>
        <taxon>Fungi</taxon>
        <taxon>Dikarya</taxon>
        <taxon>Basidiomycota</taxon>
        <taxon>Agaricomycotina</taxon>
        <taxon>Agaricomycetes</taxon>
        <taxon>Agaricomycetidae</taxon>
        <taxon>Agaricales</taxon>
        <taxon>Pleurotineae</taxon>
        <taxon>Pleurotaceae</taxon>
        <taxon>Hohenbuehelia</taxon>
    </lineage>
</organism>
<feature type="compositionally biased region" description="Polar residues" evidence="1">
    <location>
        <begin position="692"/>
        <end position="702"/>
    </location>
</feature>
<evidence type="ECO:0000313" key="3">
    <source>
        <dbReference type="Proteomes" id="UP001556367"/>
    </source>
</evidence>
<proteinExistence type="predicted"/>
<feature type="compositionally biased region" description="Low complexity" evidence="1">
    <location>
        <begin position="951"/>
        <end position="967"/>
    </location>
</feature>
<evidence type="ECO:0000256" key="1">
    <source>
        <dbReference type="SAM" id="MobiDB-lite"/>
    </source>
</evidence>
<keyword evidence="3" id="KW-1185">Reference proteome</keyword>
<gene>
    <name evidence="2" type="ORF">HGRIS_012328</name>
</gene>
<feature type="region of interest" description="Disordered" evidence="1">
    <location>
        <begin position="1"/>
        <end position="20"/>
    </location>
</feature>
<dbReference type="Proteomes" id="UP001556367">
    <property type="component" value="Unassembled WGS sequence"/>
</dbReference>
<comment type="caution">
    <text evidence="2">The sequence shown here is derived from an EMBL/GenBank/DDBJ whole genome shotgun (WGS) entry which is preliminary data.</text>
</comment>
<reference evidence="3" key="1">
    <citation type="submission" date="2024-06" db="EMBL/GenBank/DDBJ databases">
        <title>Multi-omics analyses provide insights into the biosynthesis of the anticancer antibiotic pleurotin in Hohenbuehelia grisea.</title>
        <authorList>
            <person name="Weaver J.A."/>
            <person name="Alberti F."/>
        </authorList>
    </citation>
    <scope>NUCLEOTIDE SEQUENCE [LARGE SCALE GENOMIC DNA]</scope>
    <source>
        <strain evidence="3">T-177</strain>
    </source>
</reference>
<accession>A0ABR3IRW9</accession>
<feature type="region of interest" description="Disordered" evidence="1">
    <location>
        <begin position="686"/>
        <end position="725"/>
    </location>
</feature>